<dbReference type="PROSITE" id="PS50893">
    <property type="entry name" value="ABC_TRANSPORTER_2"/>
    <property type="match status" value="1"/>
</dbReference>
<keyword evidence="3" id="KW-0547">Nucleotide-binding</keyword>
<comment type="caution">
    <text evidence="7">The sequence shown here is derived from an EMBL/GenBank/DDBJ whole genome shotgun (WGS) entry which is preliminary data.</text>
</comment>
<dbReference type="SMART" id="SM00382">
    <property type="entry name" value="AAA"/>
    <property type="match status" value="1"/>
</dbReference>
<dbReference type="Gene3D" id="3.40.50.300">
    <property type="entry name" value="P-loop containing nucleotide triphosphate hydrolases"/>
    <property type="match status" value="1"/>
</dbReference>
<dbReference type="InterPro" id="IPR003593">
    <property type="entry name" value="AAA+_ATPase"/>
</dbReference>
<feature type="compositionally biased region" description="Polar residues" evidence="5">
    <location>
        <begin position="231"/>
        <end position="246"/>
    </location>
</feature>
<dbReference type="InterPro" id="IPR050093">
    <property type="entry name" value="ABC_SmlMolc_Importer"/>
</dbReference>
<evidence type="ECO:0000313" key="8">
    <source>
        <dbReference type="Proteomes" id="UP001596086"/>
    </source>
</evidence>
<dbReference type="PANTHER" id="PTHR42781">
    <property type="entry name" value="SPERMIDINE/PUTRESCINE IMPORT ATP-BINDING PROTEIN POTA"/>
    <property type="match status" value="1"/>
</dbReference>
<dbReference type="Proteomes" id="UP001596086">
    <property type="component" value="Unassembled WGS sequence"/>
</dbReference>
<accession>A0ABW0RYK8</accession>
<keyword evidence="1" id="KW-0813">Transport</keyword>
<dbReference type="SUPFAM" id="SSF52540">
    <property type="entry name" value="P-loop containing nucleoside triphosphate hydrolases"/>
    <property type="match status" value="1"/>
</dbReference>
<dbReference type="InterPro" id="IPR003439">
    <property type="entry name" value="ABC_transporter-like_ATP-bd"/>
</dbReference>
<keyword evidence="4 7" id="KW-0067">ATP-binding</keyword>
<evidence type="ECO:0000256" key="1">
    <source>
        <dbReference type="ARBA" id="ARBA00022448"/>
    </source>
</evidence>
<reference evidence="8" key="1">
    <citation type="journal article" date="2019" name="Int. J. Syst. Evol. Microbiol.">
        <title>The Global Catalogue of Microorganisms (GCM) 10K type strain sequencing project: providing services to taxonomists for standard genome sequencing and annotation.</title>
        <authorList>
            <consortium name="The Broad Institute Genomics Platform"/>
            <consortium name="The Broad Institute Genome Sequencing Center for Infectious Disease"/>
            <person name="Wu L."/>
            <person name="Ma J."/>
        </authorList>
    </citation>
    <scope>NUCLEOTIDE SEQUENCE [LARGE SCALE GENOMIC DNA]</scope>
    <source>
        <strain evidence="8">CGMCC 4.5798</strain>
    </source>
</reference>
<keyword evidence="2" id="KW-1003">Cell membrane</keyword>
<protein>
    <submittedName>
        <fullName evidence="7">ABC transporter ATP-binding protein</fullName>
    </submittedName>
</protein>
<gene>
    <name evidence="7" type="ORF">ACFPO9_15315</name>
</gene>
<evidence type="ECO:0000256" key="4">
    <source>
        <dbReference type="ARBA" id="ARBA00022840"/>
    </source>
</evidence>
<name>A0ABW0RYK8_9BURK</name>
<dbReference type="GO" id="GO:0005524">
    <property type="term" value="F:ATP binding"/>
    <property type="evidence" value="ECO:0007669"/>
    <property type="project" value="UniProtKB-KW"/>
</dbReference>
<evidence type="ECO:0000313" key="7">
    <source>
        <dbReference type="EMBL" id="MFC5549884.1"/>
    </source>
</evidence>
<sequence>MLLDLDIRKKLSAGKQSFQLDVRLKTDSQRIVILGPSGAGKSLTLKAIAGLLRPDCGHIRIDDHVLFDASQGIDLAPQKRELAYVFQDYALFPHLSVRQNIAFPLVRGWLNPRRHHAHQQVDYWLEAFQLNHVADQYPHELSGGQKQRTALARALVTRPRALLLDEPFAALDPVLRARMRTELKELQHRLQVPMVLITHDPEDAAVFGDHVLDLRDGRLDPGAGPVPDALPSSQRTGFGIASTRTV</sequence>
<dbReference type="RefSeq" id="WP_379771977.1">
    <property type="nucleotide sequence ID" value="NZ_JBHSMZ010000010.1"/>
</dbReference>
<keyword evidence="8" id="KW-1185">Reference proteome</keyword>
<feature type="region of interest" description="Disordered" evidence="5">
    <location>
        <begin position="222"/>
        <end position="246"/>
    </location>
</feature>
<organism evidence="7 8">
    <name type="scientific">Massilia aerilata</name>
    <dbReference type="NCBI Taxonomy" id="453817"/>
    <lineage>
        <taxon>Bacteria</taxon>
        <taxon>Pseudomonadati</taxon>
        <taxon>Pseudomonadota</taxon>
        <taxon>Betaproteobacteria</taxon>
        <taxon>Burkholderiales</taxon>
        <taxon>Oxalobacteraceae</taxon>
        <taxon>Telluria group</taxon>
        <taxon>Massilia</taxon>
    </lineage>
</organism>
<evidence type="ECO:0000256" key="5">
    <source>
        <dbReference type="SAM" id="MobiDB-lite"/>
    </source>
</evidence>
<dbReference type="EMBL" id="JBHSMZ010000010">
    <property type="protein sequence ID" value="MFC5549884.1"/>
    <property type="molecule type" value="Genomic_DNA"/>
</dbReference>
<keyword evidence="2" id="KW-0472">Membrane</keyword>
<evidence type="ECO:0000256" key="3">
    <source>
        <dbReference type="ARBA" id="ARBA00022741"/>
    </source>
</evidence>
<evidence type="ECO:0000259" key="6">
    <source>
        <dbReference type="PROSITE" id="PS50893"/>
    </source>
</evidence>
<dbReference type="PANTHER" id="PTHR42781:SF4">
    <property type="entry name" value="SPERMIDINE_PUTRESCINE IMPORT ATP-BINDING PROTEIN POTA"/>
    <property type="match status" value="1"/>
</dbReference>
<dbReference type="Pfam" id="PF00005">
    <property type="entry name" value="ABC_tran"/>
    <property type="match status" value="1"/>
</dbReference>
<proteinExistence type="predicted"/>
<feature type="domain" description="ABC transporter" evidence="6">
    <location>
        <begin position="2"/>
        <end position="241"/>
    </location>
</feature>
<evidence type="ECO:0000256" key="2">
    <source>
        <dbReference type="ARBA" id="ARBA00022475"/>
    </source>
</evidence>
<dbReference type="InterPro" id="IPR027417">
    <property type="entry name" value="P-loop_NTPase"/>
</dbReference>